<evidence type="ECO:0000313" key="2">
    <source>
        <dbReference type="Proteomes" id="UP001169764"/>
    </source>
</evidence>
<dbReference type="EMBL" id="JAUOTP010000008">
    <property type="protein sequence ID" value="MDO6415937.1"/>
    <property type="molecule type" value="Genomic_DNA"/>
</dbReference>
<keyword evidence="2" id="KW-1185">Reference proteome</keyword>
<comment type="caution">
    <text evidence="1">The sequence shown here is derived from an EMBL/GenBank/DDBJ whole genome shotgun (WGS) entry which is preliminary data.</text>
</comment>
<name>A0ABT8YC73_9SPHN</name>
<reference evidence="1" key="1">
    <citation type="submission" date="2023-07" db="EMBL/GenBank/DDBJ databases">
        <authorList>
            <person name="Kim M."/>
        </authorList>
    </citation>
    <scope>NUCLEOTIDE SEQUENCE</scope>
    <source>
        <strain evidence="1">BIUV-7</strain>
    </source>
</reference>
<accession>A0ABT8YC73</accession>
<evidence type="ECO:0008006" key="3">
    <source>
        <dbReference type="Google" id="ProtNLM"/>
    </source>
</evidence>
<proteinExistence type="predicted"/>
<gene>
    <name evidence="1" type="ORF">Q4F19_16220</name>
</gene>
<protein>
    <recommendedName>
        <fullName evidence="3">Resolvase HTH domain-containing protein</fullName>
    </recommendedName>
</protein>
<evidence type="ECO:0000313" key="1">
    <source>
        <dbReference type="EMBL" id="MDO6415937.1"/>
    </source>
</evidence>
<organism evidence="1 2">
    <name type="scientific">Sphingomonas natans</name>
    <dbReference type="NCBI Taxonomy" id="3063330"/>
    <lineage>
        <taxon>Bacteria</taxon>
        <taxon>Pseudomonadati</taxon>
        <taxon>Pseudomonadota</taxon>
        <taxon>Alphaproteobacteria</taxon>
        <taxon>Sphingomonadales</taxon>
        <taxon>Sphingomonadaceae</taxon>
        <taxon>Sphingomonas</taxon>
    </lineage>
</organism>
<dbReference type="Proteomes" id="UP001169764">
    <property type="component" value="Unassembled WGS sequence"/>
</dbReference>
<sequence>MAIIEDFELGTANGRELASLYHVHKNTVYRLLKAAGAKKGSRALEAIAPLIAALDERDRQAAIQQAEDLRARIALHDAHMAIMERFMARLIEANARGALAELRWC</sequence>